<dbReference type="GO" id="GO:0000272">
    <property type="term" value="P:polysaccharide catabolic process"/>
    <property type="evidence" value="ECO:0007669"/>
    <property type="project" value="TreeGrafter"/>
</dbReference>
<feature type="region of interest" description="Disordered" evidence="5">
    <location>
        <begin position="73"/>
        <end position="92"/>
    </location>
</feature>
<dbReference type="PANTHER" id="PTHR36845:SF1">
    <property type="entry name" value="HYDROLASE, PUTATIVE (AFU_ORTHOLOGUE AFUA_7G05090)-RELATED"/>
    <property type="match status" value="1"/>
</dbReference>
<dbReference type="EMBL" id="QICL01000005">
    <property type="protein sequence ID" value="PXV66308.1"/>
    <property type="molecule type" value="Genomic_DNA"/>
</dbReference>
<comment type="similarity">
    <text evidence="2">Belongs to the glycosyl hydrolase 88 family.</text>
</comment>
<reference evidence="6 7" key="1">
    <citation type="submission" date="2018-03" db="EMBL/GenBank/DDBJ databases">
        <title>Genomic Encyclopedia of Archaeal and Bacterial Type Strains, Phase II (KMG-II): from individual species to whole genera.</title>
        <authorList>
            <person name="Goeker M."/>
        </authorList>
    </citation>
    <scope>NUCLEOTIDE SEQUENCE [LARGE SCALE GENOMIC DNA]</scope>
    <source>
        <strain evidence="6 7">DSM 100214</strain>
    </source>
</reference>
<evidence type="ECO:0000313" key="6">
    <source>
        <dbReference type="EMBL" id="PXV66308.1"/>
    </source>
</evidence>
<dbReference type="InterPro" id="IPR008928">
    <property type="entry name" value="6-hairpin_glycosidase_sf"/>
</dbReference>
<dbReference type="InterPro" id="IPR052369">
    <property type="entry name" value="UG_Glycosaminoglycan_Hydrolase"/>
</dbReference>
<evidence type="ECO:0000256" key="4">
    <source>
        <dbReference type="PIRSR" id="PIRSR610905-2"/>
    </source>
</evidence>
<feature type="active site" description="Proton donor" evidence="3">
    <location>
        <position position="214"/>
    </location>
</feature>
<evidence type="ECO:0000256" key="5">
    <source>
        <dbReference type="SAM" id="MobiDB-lite"/>
    </source>
</evidence>
<name>A0A2V3PQJ0_9BACT</name>
<evidence type="ECO:0000256" key="1">
    <source>
        <dbReference type="ARBA" id="ARBA00022801"/>
    </source>
</evidence>
<dbReference type="AlphaFoldDB" id="A0A2V3PQJ0"/>
<dbReference type="SUPFAM" id="SSF48208">
    <property type="entry name" value="Six-hairpin glycosidases"/>
    <property type="match status" value="1"/>
</dbReference>
<proteinExistence type="inferred from homology"/>
<keyword evidence="1 6" id="KW-0378">Hydrolase</keyword>
<feature type="binding site" evidence="4">
    <location>
        <position position="154"/>
    </location>
    <ligand>
        <name>substrate</name>
    </ligand>
</feature>
<organism evidence="6 7">
    <name type="scientific">Dysgonomonas alginatilytica</name>
    <dbReference type="NCBI Taxonomy" id="1605892"/>
    <lineage>
        <taxon>Bacteria</taxon>
        <taxon>Pseudomonadati</taxon>
        <taxon>Bacteroidota</taxon>
        <taxon>Bacteroidia</taxon>
        <taxon>Bacteroidales</taxon>
        <taxon>Dysgonomonadaceae</taxon>
        <taxon>Dysgonomonas</taxon>
    </lineage>
</organism>
<keyword evidence="7" id="KW-1185">Reference proteome</keyword>
<protein>
    <submittedName>
        <fullName evidence="6">Glycosyl hydrolase family 88</fullName>
    </submittedName>
</protein>
<dbReference type="PANTHER" id="PTHR36845">
    <property type="entry name" value="HYDROLASE, PUTATIVE (AFU_ORTHOLOGUE AFUA_7G05090)-RELATED"/>
    <property type="match status" value="1"/>
</dbReference>
<evidence type="ECO:0000256" key="3">
    <source>
        <dbReference type="PIRSR" id="PIRSR610905-1"/>
    </source>
</evidence>
<comment type="caution">
    <text evidence="6">The sequence shown here is derived from an EMBL/GenBank/DDBJ whole genome shotgun (WGS) entry which is preliminary data.</text>
</comment>
<dbReference type="GO" id="GO:0052757">
    <property type="term" value="F:chondroitin hydrolase activity"/>
    <property type="evidence" value="ECO:0007669"/>
    <property type="project" value="TreeGrafter"/>
</dbReference>
<gene>
    <name evidence="6" type="ORF">CLV62_10559</name>
</gene>
<accession>A0A2V3PQJ0</accession>
<feature type="binding site" evidence="4">
    <location>
        <position position="406"/>
    </location>
    <ligand>
        <name>substrate</name>
    </ligand>
</feature>
<feature type="binding site" evidence="4">
    <location>
        <position position="403"/>
    </location>
    <ligand>
        <name>substrate</name>
    </ligand>
</feature>
<evidence type="ECO:0000313" key="7">
    <source>
        <dbReference type="Proteomes" id="UP000247973"/>
    </source>
</evidence>
<dbReference type="InterPro" id="IPR012341">
    <property type="entry name" value="6hp_glycosidase-like_sf"/>
</dbReference>
<feature type="binding site" evidence="4">
    <location>
        <position position="274"/>
    </location>
    <ligand>
        <name>substrate</name>
    </ligand>
</feature>
<dbReference type="Proteomes" id="UP000247973">
    <property type="component" value="Unassembled WGS sequence"/>
</dbReference>
<feature type="active site" description="Nucleophile" evidence="3">
    <location>
        <position position="154"/>
    </location>
</feature>
<dbReference type="Pfam" id="PF07470">
    <property type="entry name" value="Glyco_hydro_88"/>
    <property type="match status" value="1"/>
</dbReference>
<sequence>MNQIYKPNRPLYLTFVSKLENLYTMRKILFCVAVLLVTLASCKTEKKDIVKDDFDFASKQLIFAMTEVSKAIEEESPESREKRKKKNLGPLVNPRTINPDGKLSLVASRDWTSGFFPGELWYMYEYIKDKKWEAAARKYTDPLEREKTNGGTHDMGFKVYCSFGNGYRLTKDENYKKILLESAYTLTTRYQPNAKIIRSWDHSGDKWKCPVIIDNMMNLELLFWAFSESKDSLFYDIAVNHAQTTIKNHFREDYSSYHVIDYDTITGAVINKHTHQGYSHSSAWARGQAWAVYGYTMCYRETKLPEFLEQAKNIANYIFTHPNLPEDLIPYWDFNAPEIPNEPRDVSAATVTASALYELSTYDKENSPKYLNWANTMMDNLSKNYLAKVEEDRGFLLLHSTGSKPSNLEVDVPLVYADYYFLEALLRKQQLEQTGKLF</sequence>
<feature type="binding site" evidence="4">
    <location>
        <position position="214"/>
    </location>
    <ligand>
        <name>substrate</name>
    </ligand>
</feature>
<dbReference type="InterPro" id="IPR010905">
    <property type="entry name" value="Glyco_hydro_88"/>
</dbReference>
<feature type="binding site" evidence="4">
    <location>
        <position position="286"/>
    </location>
    <ligand>
        <name>substrate</name>
    </ligand>
</feature>
<feature type="binding site" evidence="4">
    <location>
        <position position="290"/>
    </location>
    <ligand>
        <name>substrate</name>
    </ligand>
</feature>
<dbReference type="Gene3D" id="1.50.10.10">
    <property type="match status" value="1"/>
</dbReference>
<evidence type="ECO:0000256" key="2">
    <source>
        <dbReference type="ARBA" id="ARBA00038358"/>
    </source>
</evidence>